<dbReference type="Proteomes" id="UP000075882">
    <property type="component" value="Unassembled WGS sequence"/>
</dbReference>
<organism evidence="2">
    <name type="scientific">Anopheles coluzzii</name>
    <name type="common">African malaria mosquito</name>
    <dbReference type="NCBI Taxonomy" id="1518534"/>
    <lineage>
        <taxon>Eukaryota</taxon>
        <taxon>Metazoa</taxon>
        <taxon>Ecdysozoa</taxon>
        <taxon>Arthropoda</taxon>
        <taxon>Hexapoda</taxon>
        <taxon>Insecta</taxon>
        <taxon>Pterygota</taxon>
        <taxon>Neoptera</taxon>
        <taxon>Endopterygota</taxon>
        <taxon>Diptera</taxon>
        <taxon>Nematocera</taxon>
        <taxon>Culicoidea</taxon>
        <taxon>Culicidae</taxon>
        <taxon>Anophelinae</taxon>
        <taxon>Anopheles</taxon>
    </lineage>
</organism>
<evidence type="ECO:0000256" key="1">
    <source>
        <dbReference type="SAM" id="MobiDB-lite"/>
    </source>
</evidence>
<evidence type="ECO:0000313" key="2">
    <source>
        <dbReference type="EnsemblMetazoa" id="ACOM034918-PA.1"/>
    </source>
</evidence>
<dbReference type="EnsemblMetazoa" id="ACOM034918-RA">
    <property type="protein sequence ID" value="ACOM034918-PA.1"/>
    <property type="gene ID" value="ACOM034918"/>
</dbReference>
<protein>
    <submittedName>
        <fullName evidence="2">Uncharacterized protein</fullName>
    </submittedName>
</protein>
<name>A0A8W7PNB6_ANOCL</name>
<accession>A0A8W7PNB6</accession>
<reference evidence="2" key="1">
    <citation type="submission" date="2022-08" db="UniProtKB">
        <authorList>
            <consortium name="EnsemblMetazoa"/>
        </authorList>
    </citation>
    <scope>IDENTIFICATION</scope>
</reference>
<proteinExistence type="predicted"/>
<feature type="region of interest" description="Disordered" evidence="1">
    <location>
        <begin position="46"/>
        <end position="66"/>
    </location>
</feature>
<dbReference type="AlphaFoldDB" id="A0A8W7PNB6"/>
<sequence>MRKAKYISDKVYGSAAAAPTSAPIGLTSPTLACHCASFTLATNGQPVAHQSNQPYPGGSPPHPARHTSHEFWGLVFHLTAYRSAANTHLLEEASIAHQQTRHGYTVRLEVEED</sequence>